<evidence type="ECO:0000313" key="7">
    <source>
        <dbReference type="EMBL" id="GAA5414668.1"/>
    </source>
</evidence>
<organism evidence="7 8">
    <name type="scientific">Ureaplasma ceti</name>
    <dbReference type="NCBI Taxonomy" id="3119530"/>
    <lineage>
        <taxon>Bacteria</taxon>
        <taxon>Bacillati</taxon>
        <taxon>Mycoplasmatota</taxon>
        <taxon>Mycoplasmoidales</taxon>
        <taxon>Mycoplasmoidaceae</taxon>
        <taxon>Ureaplasma</taxon>
    </lineage>
</organism>
<dbReference type="PROSITE" id="PS50893">
    <property type="entry name" value="ABC_TRANSPORTER_2"/>
    <property type="match status" value="1"/>
</dbReference>
<reference evidence="7" key="1">
    <citation type="submission" date="2024-02" db="EMBL/GenBank/DDBJ databases">
        <title>Draft genome sequence of new strains in genus Ureaplasma.</title>
        <authorList>
            <person name="Nakajima Y."/>
            <person name="Segawa T."/>
        </authorList>
    </citation>
    <scope>NUCLEOTIDE SEQUENCE [LARGE SCALE GENOMIC DNA]</scope>
    <source>
        <strain evidence="7">OM1</strain>
    </source>
</reference>
<accession>A0ABP9U5Q2</accession>
<dbReference type="InterPro" id="IPR027417">
    <property type="entry name" value="P-loop_NTPase"/>
</dbReference>
<evidence type="ECO:0000256" key="5">
    <source>
        <dbReference type="SAM" id="Coils"/>
    </source>
</evidence>
<feature type="coiled-coil region" evidence="5">
    <location>
        <begin position="425"/>
        <end position="489"/>
    </location>
</feature>
<comment type="similarity">
    <text evidence="1">Belongs to the ABC transporter superfamily.</text>
</comment>
<evidence type="ECO:0000256" key="3">
    <source>
        <dbReference type="ARBA" id="ARBA00022741"/>
    </source>
</evidence>
<dbReference type="Gene3D" id="3.40.50.300">
    <property type="entry name" value="P-loop containing nucleotide triphosphate hydrolases"/>
    <property type="match status" value="2"/>
</dbReference>
<keyword evidence="3" id="KW-0547">Nucleotide-binding</keyword>
<keyword evidence="5" id="KW-0175">Coiled coil</keyword>
<dbReference type="SUPFAM" id="SSF52540">
    <property type="entry name" value="P-loop containing nucleoside triphosphate hydrolases"/>
    <property type="match status" value="1"/>
</dbReference>
<proteinExistence type="inferred from homology"/>
<keyword evidence="2" id="KW-0813">Transport</keyword>
<dbReference type="Pfam" id="PF00005">
    <property type="entry name" value="ABC_tran"/>
    <property type="match status" value="2"/>
</dbReference>
<dbReference type="InterPro" id="IPR013563">
    <property type="entry name" value="Oligopep_ABC_C"/>
</dbReference>
<evidence type="ECO:0000259" key="6">
    <source>
        <dbReference type="PROSITE" id="PS50893"/>
    </source>
</evidence>
<evidence type="ECO:0000313" key="8">
    <source>
        <dbReference type="Proteomes" id="UP001449582"/>
    </source>
</evidence>
<keyword evidence="8" id="KW-1185">Reference proteome</keyword>
<dbReference type="InterPro" id="IPR003439">
    <property type="entry name" value="ABC_transporter-like_ATP-bd"/>
</dbReference>
<feature type="domain" description="ABC transporter" evidence="6">
    <location>
        <begin position="11"/>
        <end position="731"/>
    </location>
</feature>
<keyword evidence="4 7" id="KW-0067">ATP-binding</keyword>
<gene>
    <name evidence="7" type="ORF">UREOM_3790</name>
</gene>
<dbReference type="PROSITE" id="PS00211">
    <property type="entry name" value="ABC_TRANSPORTER_1"/>
    <property type="match status" value="1"/>
</dbReference>
<dbReference type="Pfam" id="PF08352">
    <property type="entry name" value="oligo_HPY"/>
    <property type="match status" value="1"/>
</dbReference>
<protein>
    <submittedName>
        <fullName evidence="7">ATP-binding cassette domain-containing protein</fullName>
    </submittedName>
</protein>
<evidence type="ECO:0000256" key="4">
    <source>
        <dbReference type="ARBA" id="ARBA00022840"/>
    </source>
</evidence>
<dbReference type="SMART" id="SM00382">
    <property type="entry name" value="AAA"/>
    <property type="match status" value="1"/>
</dbReference>
<dbReference type="InterPro" id="IPR017871">
    <property type="entry name" value="ABC_transporter-like_CS"/>
</dbReference>
<comment type="caution">
    <text evidence="7">The sequence shown here is derived from an EMBL/GenBank/DDBJ whole genome shotgun (WGS) entry which is preliminary data.</text>
</comment>
<dbReference type="InterPro" id="IPR003593">
    <property type="entry name" value="AAA+_ATPase"/>
</dbReference>
<dbReference type="PANTHER" id="PTHR43776:SF7">
    <property type="entry name" value="D,D-DIPEPTIDE TRANSPORT ATP-BINDING PROTEIN DDPF-RELATED"/>
    <property type="match status" value="1"/>
</dbReference>
<dbReference type="InterPro" id="IPR050319">
    <property type="entry name" value="ABC_transp_ATP-bind"/>
</dbReference>
<dbReference type="PANTHER" id="PTHR43776">
    <property type="entry name" value="TRANSPORT ATP-BINDING PROTEIN"/>
    <property type="match status" value="1"/>
</dbReference>
<evidence type="ECO:0000256" key="1">
    <source>
        <dbReference type="ARBA" id="ARBA00005417"/>
    </source>
</evidence>
<dbReference type="GO" id="GO:0005524">
    <property type="term" value="F:ATP binding"/>
    <property type="evidence" value="ECO:0007669"/>
    <property type="project" value="UniProtKB-KW"/>
</dbReference>
<dbReference type="EMBL" id="BAABQM010000002">
    <property type="protein sequence ID" value="GAA5414668.1"/>
    <property type="molecule type" value="Genomic_DNA"/>
</dbReference>
<evidence type="ECO:0000256" key="2">
    <source>
        <dbReference type="ARBA" id="ARBA00022448"/>
    </source>
</evidence>
<sequence>MSNLENQKVLLNVKGLYKFFIKNESFFKAINNANFQVYETDFFGVIGESGSGKSTVGKTIIRLLEPSSGSIIFDDKLISDKSNDKKITKFLAKNMQMIFQDPMSSLNPKKNVLNLIAEPLIVNGSLKQIAKEKIKDFQNISRLADAFIEEKKLEHMQNIYAVFYKECLAQYKLTLEKIQNWNYDEEITFSENKSVFFNLLDDLDQSIKQSFTKSFESVSKYREILNDYHEFEKQDSDMVLMHQIQTLQAKVNQINQNLTFTDEYIQLNNQIAVLNKAKITLMDDDYYIDPVKAKKFFNYYMHSLKKDLVLARRELNITGNYLNALDVQIKILQKILNYEIMAQFTGFNLIDKQGVLQCYEKVNKYTFEFIKHKYELIEELKKTRNQEQIVELENWIKTFKVTETINTFDLTTLFDLKAFPSYEKAKVIHTKLDQVNEELARLNQQKQAWEANQTHLVDKSIIEQRQMKLKQFTESLKVLEQQLTEKKTAANKEKVVQIQQQRSTLLADTKLVINEVKQYIKKINVEVANKKKQFKAIWTQLNKDNADDLEDFRIFANDLRIKRKAPLVVFDEFRNNVEVINLFDWLLSRNKLKVALRRRDLKDNIKLNMVYKSLNEVGLKNEHAFRYPHEFSGGQRQRIVIARALINNPKLIIADEAISALDVSVQAQVINIMKNLAKEKNITFVFIGHDLSMVNYACNRMIIMHNGRILEKGNTEEIFNNPVHPYTISLMNAAPELSKIHMNLAKFSDRRMNYDPSTVNDYLSSFHKIDGDSEHYVFGQKEEVNSWMQKETL</sequence>
<dbReference type="Proteomes" id="UP001449582">
    <property type="component" value="Unassembled WGS sequence"/>
</dbReference>
<name>A0ABP9U5Q2_9BACT</name>